<comment type="similarity">
    <text evidence="1">Belongs to the sulfatase family.</text>
</comment>
<evidence type="ECO:0000259" key="7">
    <source>
        <dbReference type="Pfam" id="PF00884"/>
    </source>
</evidence>
<evidence type="ECO:0000313" key="9">
    <source>
        <dbReference type="Proteomes" id="UP000634206"/>
    </source>
</evidence>
<evidence type="ECO:0000256" key="4">
    <source>
        <dbReference type="ARBA" id="ARBA00022837"/>
    </source>
</evidence>
<feature type="compositionally biased region" description="Basic and acidic residues" evidence="5">
    <location>
        <begin position="497"/>
        <end position="507"/>
    </location>
</feature>
<feature type="chain" id="PRO_5042213932" evidence="6">
    <location>
        <begin position="20"/>
        <end position="938"/>
    </location>
</feature>
<dbReference type="InterPro" id="IPR050738">
    <property type="entry name" value="Sulfatase"/>
</dbReference>
<comment type="caution">
    <text evidence="8">The sequence shown here is derived from an EMBL/GenBank/DDBJ whole genome shotgun (WGS) entry which is preliminary data.</text>
</comment>
<dbReference type="PANTHER" id="PTHR42693:SF53">
    <property type="entry name" value="ENDO-4-O-SULFATASE"/>
    <property type="match status" value="1"/>
</dbReference>
<evidence type="ECO:0000256" key="1">
    <source>
        <dbReference type="ARBA" id="ARBA00008779"/>
    </source>
</evidence>
<feature type="domain" description="Sulfatase N-terminal" evidence="7">
    <location>
        <begin position="22"/>
        <end position="385"/>
    </location>
</feature>
<dbReference type="Gene3D" id="3.30.1120.10">
    <property type="match status" value="1"/>
</dbReference>
<sequence length="938" mass="100215">MKRLLPWIACLGLTAAAQAETPNIIVILVDDLGYGDIQSYNPNAQTSTPHLDALAGAGMSLTDFHTNSAVCTPTRYGLLTGRYAWRTRLKSGVLNGSSRRLIAADRDTIPKLLKRKNYRTANIGKWHLGMTENDGLTSIYQTSTDAQRQLGTNDVGFDYWYGLPASLDHIPYCIVDDGNLVNMADDTDSPDYSTWPTQPASPSPRFIRSGKIAPGFDFEKLMGRLEVKLSDYITDHVANHSSQPFFIYHPLPAPHAPWVPDIDTTGMTPEEIYIAYVNQIDTHVGNIIAHLEDPNGDGNTADSISDNSLIIFTSDNGADSKHFDEASSGHDMNLNLKWRGQKGDIHEAGHRVPFIAKWPGHITAASVSDESVCMTDLFATIADIVDEGYTLDAGADSYSVKKVLLGEAFTSPIRGPIVHHSLDGVFAIREGKWKLIFGTGSGGFSGAAGEGSDTRTDDTPQRLYDLYANPGEVFAQDQLSTETAIVTDLHAKLDAIRDNDRSAPHPDLEDDDNDGMNNGFENLYGLDKDDPNDANIDGPDGDGLTNLQEFNLGTDPTKADSDGDLRPDGLEDANQNGLVDAGESDPAKSDTDGDGMDDLVESAFGTDFNDEQSLPDPAGRLAQSLIVDAFENGNVATADEGDHGGVQLVSNTVASGGTLLEANNQLKINTGSGGSGNVGAASLTAIDFAGADNGVRLSWEVAAVSDKPEANGLFLGFSTGTGFYRSANNLGLVFFGKSQTGSVNGFSLVRNDGDSPAGTILDLGADLQQSSLLDGFVATLDITPSGYAYSLTGLNDTAGTPTTFTNANTWLASGLPANFYDTLGTNDRHLSSVQMGTTAVELTLNQIKVEKIQPSAFRVLAALTSEPGTSSLVLVWNSEVGASYRVERSMDLVDWSDVVATGVPGAAARTAFLHQDSDLPPGASAQRRWFYRIVLEES</sequence>
<dbReference type="InterPro" id="IPR017850">
    <property type="entry name" value="Alkaline_phosphatase_core_sf"/>
</dbReference>
<evidence type="ECO:0000256" key="5">
    <source>
        <dbReference type="SAM" id="MobiDB-lite"/>
    </source>
</evidence>
<reference evidence="8" key="1">
    <citation type="submission" date="2021-01" db="EMBL/GenBank/DDBJ databases">
        <title>Modified the classification status of verrucomicrobia.</title>
        <authorList>
            <person name="Feng X."/>
        </authorList>
    </citation>
    <scope>NUCLEOTIDE SEQUENCE</scope>
    <source>
        <strain evidence="8">5K15</strain>
    </source>
</reference>
<dbReference type="RefSeq" id="WP_309488944.1">
    <property type="nucleotide sequence ID" value="NZ_JAENIG010000002.1"/>
</dbReference>
<feature type="compositionally biased region" description="Basic and acidic residues" evidence="5">
    <location>
        <begin position="557"/>
        <end position="569"/>
    </location>
</feature>
<feature type="signal peptide" evidence="6">
    <location>
        <begin position="1"/>
        <end position="19"/>
    </location>
</feature>
<dbReference type="Gene3D" id="3.40.720.10">
    <property type="entry name" value="Alkaline Phosphatase, subunit A"/>
    <property type="match status" value="1"/>
</dbReference>
<accession>A0AAE2VD99</accession>
<dbReference type="InterPro" id="IPR000917">
    <property type="entry name" value="Sulfatase_N"/>
</dbReference>
<dbReference type="PROSITE" id="PS00523">
    <property type="entry name" value="SULFATASE_1"/>
    <property type="match status" value="1"/>
</dbReference>
<evidence type="ECO:0000256" key="3">
    <source>
        <dbReference type="ARBA" id="ARBA00022801"/>
    </source>
</evidence>
<proteinExistence type="inferred from homology"/>
<dbReference type="CDD" id="cd16143">
    <property type="entry name" value="ARS_like"/>
    <property type="match status" value="1"/>
</dbReference>
<keyword evidence="6" id="KW-0732">Signal</keyword>
<dbReference type="EMBL" id="JAENIG010000002">
    <property type="protein sequence ID" value="MBK1854339.1"/>
    <property type="molecule type" value="Genomic_DNA"/>
</dbReference>
<keyword evidence="4" id="KW-0106">Calcium</keyword>
<dbReference type="GO" id="GO:0046872">
    <property type="term" value="F:metal ion binding"/>
    <property type="evidence" value="ECO:0007669"/>
    <property type="project" value="UniProtKB-KW"/>
</dbReference>
<evidence type="ECO:0000256" key="2">
    <source>
        <dbReference type="ARBA" id="ARBA00022723"/>
    </source>
</evidence>
<evidence type="ECO:0000256" key="6">
    <source>
        <dbReference type="SAM" id="SignalP"/>
    </source>
</evidence>
<organism evidence="8 9">
    <name type="scientific">Oceaniferula flava</name>
    <dbReference type="NCBI Taxonomy" id="2800421"/>
    <lineage>
        <taxon>Bacteria</taxon>
        <taxon>Pseudomonadati</taxon>
        <taxon>Verrucomicrobiota</taxon>
        <taxon>Verrucomicrobiia</taxon>
        <taxon>Verrucomicrobiales</taxon>
        <taxon>Verrucomicrobiaceae</taxon>
        <taxon>Oceaniferula</taxon>
    </lineage>
</organism>
<dbReference type="SUPFAM" id="SSF53649">
    <property type="entry name" value="Alkaline phosphatase-like"/>
    <property type="match status" value="1"/>
</dbReference>
<dbReference type="Pfam" id="PF00884">
    <property type="entry name" value="Sulfatase"/>
    <property type="match status" value="1"/>
</dbReference>
<protein>
    <submittedName>
        <fullName evidence="8">Arylsulfatase</fullName>
    </submittedName>
</protein>
<feature type="region of interest" description="Disordered" evidence="5">
    <location>
        <begin position="497"/>
        <end position="598"/>
    </location>
</feature>
<keyword evidence="2" id="KW-0479">Metal-binding</keyword>
<dbReference type="Proteomes" id="UP000634206">
    <property type="component" value="Unassembled WGS sequence"/>
</dbReference>
<name>A0AAE2VD99_9BACT</name>
<gene>
    <name evidence="8" type="ORF">JIN83_05185</name>
</gene>
<evidence type="ECO:0000313" key="8">
    <source>
        <dbReference type="EMBL" id="MBK1854339.1"/>
    </source>
</evidence>
<keyword evidence="9" id="KW-1185">Reference proteome</keyword>
<dbReference type="AlphaFoldDB" id="A0AAE2VD99"/>
<dbReference type="GO" id="GO:0004065">
    <property type="term" value="F:arylsulfatase activity"/>
    <property type="evidence" value="ECO:0007669"/>
    <property type="project" value="TreeGrafter"/>
</dbReference>
<keyword evidence="3" id="KW-0378">Hydrolase</keyword>
<dbReference type="InterPro" id="IPR024607">
    <property type="entry name" value="Sulfatase_CS"/>
</dbReference>
<dbReference type="PANTHER" id="PTHR42693">
    <property type="entry name" value="ARYLSULFATASE FAMILY MEMBER"/>
    <property type="match status" value="1"/>
</dbReference>